<evidence type="ECO:0000256" key="1">
    <source>
        <dbReference type="ARBA" id="ARBA00001974"/>
    </source>
</evidence>
<dbReference type="InterPro" id="IPR052397">
    <property type="entry name" value="NADPH-QR_MdaB"/>
</dbReference>
<evidence type="ECO:0000256" key="4">
    <source>
        <dbReference type="ARBA" id="ARBA00037981"/>
    </source>
</evidence>
<keyword evidence="3" id="KW-0274">FAD</keyword>
<reference evidence="6" key="1">
    <citation type="journal article" date="2014" name="Genome Announc.">
        <title>Draft Genome Sequences of a Phylogenetically Diverse Suite of Pseudomonas syringae Strains from Multiple Source Populations.</title>
        <authorList>
            <person name="Baltrus D.A."/>
            <person name="Yourstone S."/>
            <person name="Lind A."/>
            <person name="Guilbaud C."/>
            <person name="Sands D.C."/>
            <person name="Jones C.D."/>
            <person name="Morris C.E."/>
            <person name="Dangl J.L."/>
        </authorList>
    </citation>
    <scope>NUCLEOTIDE SEQUENCE</scope>
    <source>
        <strain evidence="6">USA007</strain>
    </source>
</reference>
<comment type="similarity">
    <text evidence="4">Belongs to the oxidoreductase MdaB family.</text>
</comment>
<gene>
    <name evidence="6" type="ORF">N027_18905</name>
</gene>
<sequence>MTQPFDPSKDSDKTGGLDRRRFIKTGVGITAAVMMPTLISQTAAAAPASKSVTASTLGESGKRVLVINAHQTHHGISEGRLNRSMAALIATEMEQKGYTVRQTYIESGYDINEEVEKHLWADVIVTQSPVFWFGNPWIYKKYIDEVFTAGLIQQSFLSGDGRSKDDPSKQYGSGGKMLGKRYLLSLTMNSPRAAFNDPAQHLHQGRSVDEVFAANTANYKFCGAHVLPVFACFDVISAPEVKQDMQRLKDRLSKEFG</sequence>
<evidence type="ECO:0000259" key="5">
    <source>
        <dbReference type="Pfam" id="PF02525"/>
    </source>
</evidence>
<dbReference type="Pfam" id="PF02525">
    <property type="entry name" value="Flavodoxin_2"/>
    <property type="match status" value="1"/>
</dbReference>
<dbReference type="InterPro" id="IPR003680">
    <property type="entry name" value="Flavodoxin_fold"/>
</dbReference>
<dbReference type="EC" id="1.-.-.-" evidence="6"/>
<feature type="domain" description="Flavodoxin-like fold" evidence="5">
    <location>
        <begin position="62"/>
        <end position="254"/>
    </location>
</feature>
<organism evidence="6">
    <name type="scientific">Pseudomonas syringae USA007</name>
    <dbReference type="NCBI Taxonomy" id="1357288"/>
    <lineage>
        <taxon>Bacteria</taxon>
        <taxon>Pseudomonadati</taxon>
        <taxon>Pseudomonadota</taxon>
        <taxon>Gammaproteobacteria</taxon>
        <taxon>Pseudomonadales</taxon>
        <taxon>Pseudomonadaceae</taxon>
        <taxon>Pseudomonas</taxon>
        <taxon>Pseudomonas syringae</taxon>
    </lineage>
</organism>
<keyword evidence="2" id="KW-0285">Flavoprotein</keyword>
<proteinExistence type="inferred from homology"/>
<dbReference type="PANTHER" id="PTHR46305">
    <property type="match status" value="1"/>
</dbReference>
<dbReference type="GO" id="GO:0016655">
    <property type="term" value="F:oxidoreductase activity, acting on NAD(P)H, quinone or similar compound as acceptor"/>
    <property type="evidence" value="ECO:0007669"/>
    <property type="project" value="UniProtKB-ARBA"/>
</dbReference>
<dbReference type="RefSeq" id="WP_024658641.1">
    <property type="nucleotide sequence ID" value="NZ_CP159278.1"/>
</dbReference>
<evidence type="ECO:0000313" key="6">
    <source>
        <dbReference type="EMBL" id="XCN76531.1"/>
    </source>
</evidence>
<keyword evidence="6" id="KW-0560">Oxidoreductase</keyword>
<dbReference type="InterPro" id="IPR029039">
    <property type="entry name" value="Flavoprotein-like_sf"/>
</dbReference>
<accession>A0AAU8M4X0</accession>
<evidence type="ECO:0000256" key="3">
    <source>
        <dbReference type="ARBA" id="ARBA00022827"/>
    </source>
</evidence>
<dbReference type="EC" id="1.6.99.-" evidence="6"/>
<dbReference type="AlphaFoldDB" id="A0AAU8M4X0"/>
<dbReference type="PROSITE" id="PS51318">
    <property type="entry name" value="TAT"/>
    <property type="match status" value="1"/>
</dbReference>
<dbReference type="InterPro" id="IPR006311">
    <property type="entry name" value="TAT_signal"/>
</dbReference>
<name>A0AAU8M4X0_PSESX</name>
<comment type="cofactor">
    <cofactor evidence="1">
        <name>FAD</name>
        <dbReference type="ChEBI" id="CHEBI:57692"/>
    </cofactor>
</comment>
<reference evidence="6" key="2">
    <citation type="submission" date="2024-07" db="EMBL/GenBank/DDBJ databases">
        <title>A complete genome sequence for Pseudomonas syringae USA007.</title>
        <authorList>
            <person name="Baltrus D.A."/>
        </authorList>
    </citation>
    <scope>NUCLEOTIDE SEQUENCE</scope>
    <source>
        <strain evidence="6">USA007</strain>
    </source>
</reference>
<dbReference type="PANTHER" id="PTHR46305:SF3">
    <property type="entry name" value="NADPH:QUINONE OXIDOREDUCTASE MDAB"/>
    <property type="match status" value="1"/>
</dbReference>
<dbReference type="SUPFAM" id="SSF52218">
    <property type="entry name" value="Flavoproteins"/>
    <property type="match status" value="1"/>
</dbReference>
<dbReference type="Gene3D" id="3.40.50.360">
    <property type="match status" value="1"/>
</dbReference>
<evidence type="ECO:0000256" key="2">
    <source>
        <dbReference type="ARBA" id="ARBA00022630"/>
    </source>
</evidence>
<dbReference type="EMBL" id="CP159278">
    <property type="protein sequence ID" value="XCN76531.1"/>
    <property type="molecule type" value="Genomic_DNA"/>
</dbReference>
<protein>
    <submittedName>
        <fullName evidence="6">NAD(P)H-dependent oxidoreductase</fullName>
        <ecNumber evidence="6">1.-.-.-</ecNumber>
        <ecNumber evidence="6">1.6.99.-</ecNumber>
    </submittedName>
</protein>